<feature type="compositionally biased region" description="Basic and acidic residues" evidence="2">
    <location>
        <begin position="122"/>
        <end position="134"/>
    </location>
</feature>
<evidence type="ECO:0000256" key="2">
    <source>
        <dbReference type="SAM" id="MobiDB-lite"/>
    </source>
</evidence>
<feature type="region of interest" description="Disordered" evidence="2">
    <location>
        <begin position="122"/>
        <end position="171"/>
    </location>
</feature>
<evidence type="ECO:0000313" key="4">
    <source>
        <dbReference type="Proteomes" id="UP000516437"/>
    </source>
</evidence>
<organism evidence="3 4">
    <name type="scientific">Morella rubra</name>
    <name type="common">Chinese bayberry</name>
    <dbReference type="NCBI Taxonomy" id="262757"/>
    <lineage>
        <taxon>Eukaryota</taxon>
        <taxon>Viridiplantae</taxon>
        <taxon>Streptophyta</taxon>
        <taxon>Embryophyta</taxon>
        <taxon>Tracheophyta</taxon>
        <taxon>Spermatophyta</taxon>
        <taxon>Magnoliopsida</taxon>
        <taxon>eudicotyledons</taxon>
        <taxon>Gunneridae</taxon>
        <taxon>Pentapetalae</taxon>
        <taxon>rosids</taxon>
        <taxon>fabids</taxon>
        <taxon>Fagales</taxon>
        <taxon>Myricaceae</taxon>
        <taxon>Morella</taxon>
    </lineage>
</organism>
<sequence>MESSAAFMTCALKVDTQTRGWQKSMIKVLSCIQGVSYNIDAQEGLALLSGNVDPATLMKMLAKAEKHAELYWVDSGPQNRNNPPIQGDVYSNDNSRPGNGYGYGYGDNQYPEGRLGYYRDDLHGSYPAEEHQYPHSDAVARSSPTAPTVTSAAAANKQTPPKPVVDNKGRKKPVKCGLMCM</sequence>
<dbReference type="OrthoDB" id="1110082at2759"/>
<evidence type="ECO:0008006" key="5">
    <source>
        <dbReference type="Google" id="ProtNLM"/>
    </source>
</evidence>
<keyword evidence="4" id="KW-1185">Reference proteome</keyword>
<protein>
    <recommendedName>
        <fullName evidence="5">HMA domain-containing protein</fullName>
    </recommendedName>
</protein>
<dbReference type="GO" id="GO:0046872">
    <property type="term" value="F:metal ion binding"/>
    <property type="evidence" value="ECO:0007669"/>
    <property type="project" value="UniProtKB-KW"/>
</dbReference>
<dbReference type="PANTHER" id="PTHR45868">
    <property type="entry name" value="HEAVY METAL-ASSOCIATED ISOPRENYLATED PLANT PROTEIN 33-RELATED"/>
    <property type="match status" value="1"/>
</dbReference>
<feature type="region of interest" description="Disordered" evidence="2">
    <location>
        <begin position="76"/>
        <end position="97"/>
    </location>
</feature>
<dbReference type="PANTHER" id="PTHR45868:SF83">
    <property type="entry name" value="HEAVY METAL-ASSOCIATED ISOPRENYLATED PLANT PROTEIN 33"/>
    <property type="match status" value="1"/>
</dbReference>
<comment type="caution">
    <text evidence="3">The sequence shown here is derived from an EMBL/GenBank/DDBJ whole genome shotgun (WGS) entry which is preliminary data.</text>
</comment>
<reference evidence="3 4" key="1">
    <citation type="journal article" date="2019" name="Plant Biotechnol. J.">
        <title>The red bayberry genome and genetic basis of sex determination.</title>
        <authorList>
            <person name="Jia H.M."/>
            <person name="Jia H.J."/>
            <person name="Cai Q.L."/>
            <person name="Wang Y."/>
            <person name="Zhao H.B."/>
            <person name="Yang W.F."/>
            <person name="Wang G.Y."/>
            <person name="Li Y.H."/>
            <person name="Zhan D.L."/>
            <person name="Shen Y.T."/>
            <person name="Niu Q.F."/>
            <person name="Chang L."/>
            <person name="Qiu J."/>
            <person name="Zhao L."/>
            <person name="Xie H.B."/>
            <person name="Fu W.Y."/>
            <person name="Jin J."/>
            <person name="Li X.W."/>
            <person name="Jiao Y."/>
            <person name="Zhou C.C."/>
            <person name="Tu T."/>
            <person name="Chai C.Y."/>
            <person name="Gao J.L."/>
            <person name="Fan L.J."/>
            <person name="van de Weg E."/>
            <person name="Wang J.Y."/>
            <person name="Gao Z.S."/>
        </authorList>
    </citation>
    <scope>NUCLEOTIDE SEQUENCE [LARGE SCALE GENOMIC DNA]</scope>
    <source>
        <tissue evidence="3">Leaves</tissue>
    </source>
</reference>
<dbReference type="EMBL" id="RXIC02000495">
    <property type="protein sequence ID" value="KAB1199098.1"/>
    <property type="molecule type" value="Genomic_DNA"/>
</dbReference>
<evidence type="ECO:0000256" key="1">
    <source>
        <dbReference type="ARBA" id="ARBA00022723"/>
    </source>
</evidence>
<dbReference type="Proteomes" id="UP000516437">
    <property type="component" value="Unassembled WGS sequence"/>
</dbReference>
<keyword evidence="1" id="KW-0479">Metal-binding</keyword>
<gene>
    <name evidence="3" type="ORF">CJ030_MR0G027266</name>
</gene>
<feature type="compositionally biased region" description="Low complexity" evidence="2">
    <location>
        <begin position="140"/>
        <end position="155"/>
    </location>
</feature>
<dbReference type="AlphaFoldDB" id="A0A6A1UFY8"/>
<evidence type="ECO:0000313" key="3">
    <source>
        <dbReference type="EMBL" id="KAB1199098.1"/>
    </source>
</evidence>
<name>A0A6A1UFY8_9ROSI</name>
<dbReference type="Gene3D" id="3.30.70.100">
    <property type="match status" value="1"/>
</dbReference>
<proteinExistence type="predicted"/>
<accession>A0A6A1UFY8</accession>